<dbReference type="GO" id="GO:0009279">
    <property type="term" value="C:cell outer membrane"/>
    <property type="evidence" value="ECO:0007669"/>
    <property type="project" value="UniProtKB-SubCell"/>
</dbReference>
<evidence type="ECO:0000256" key="2">
    <source>
        <dbReference type="ARBA" id="ARBA00006275"/>
    </source>
</evidence>
<keyword evidence="10" id="KW-1185">Reference proteome</keyword>
<dbReference type="Pfam" id="PF14322">
    <property type="entry name" value="SusD-like_3"/>
    <property type="match status" value="1"/>
</dbReference>
<evidence type="ECO:0000256" key="3">
    <source>
        <dbReference type="ARBA" id="ARBA00022729"/>
    </source>
</evidence>
<comment type="similarity">
    <text evidence="2">Belongs to the SusD family.</text>
</comment>
<evidence type="ECO:0000256" key="1">
    <source>
        <dbReference type="ARBA" id="ARBA00004442"/>
    </source>
</evidence>
<comment type="caution">
    <text evidence="9">The sequence shown here is derived from an EMBL/GenBank/DDBJ whole genome shotgun (WGS) entry which is preliminary data.</text>
</comment>
<evidence type="ECO:0000313" key="9">
    <source>
        <dbReference type="EMBL" id="MVT08053.1"/>
    </source>
</evidence>
<evidence type="ECO:0000256" key="6">
    <source>
        <dbReference type="SAM" id="SignalP"/>
    </source>
</evidence>
<evidence type="ECO:0000256" key="4">
    <source>
        <dbReference type="ARBA" id="ARBA00023136"/>
    </source>
</evidence>
<name>A0A7K1U125_9BACT</name>
<dbReference type="InterPro" id="IPR033985">
    <property type="entry name" value="SusD-like_N"/>
</dbReference>
<reference evidence="9 10" key="1">
    <citation type="submission" date="2019-12" db="EMBL/GenBank/DDBJ databases">
        <title>Chitinophaga sp. strain ysch24 (GDMCC 1.1355), whole genome shotgun sequence.</title>
        <authorList>
            <person name="Zhang X."/>
        </authorList>
    </citation>
    <scope>NUCLEOTIDE SEQUENCE [LARGE SCALE GENOMIC DNA]</scope>
    <source>
        <strain evidence="10">ysch24</strain>
    </source>
</reference>
<proteinExistence type="inferred from homology"/>
<dbReference type="AlphaFoldDB" id="A0A7K1U125"/>
<dbReference type="Pfam" id="PF07980">
    <property type="entry name" value="SusD_RagB"/>
    <property type="match status" value="1"/>
</dbReference>
<gene>
    <name evidence="9" type="ORF">GO493_07245</name>
</gene>
<keyword evidence="3 6" id="KW-0732">Signal</keyword>
<dbReference type="CDD" id="cd08977">
    <property type="entry name" value="SusD"/>
    <property type="match status" value="1"/>
</dbReference>
<accession>A0A7K1U125</accession>
<feature type="signal peptide" evidence="6">
    <location>
        <begin position="1"/>
        <end position="21"/>
    </location>
</feature>
<evidence type="ECO:0000313" key="10">
    <source>
        <dbReference type="Proteomes" id="UP000461730"/>
    </source>
</evidence>
<dbReference type="PROSITE" id="PS51257">
    <property type="entry name" value="PROKAR_LIPOPROTEIN"/>
    <property type="match status" value="1"/>
</dbReference>
<dbReference type="SUPFAM" id="SSF48452">
    <property type="entry name" value="TPR-like"/>
    <property type="match status" value="1"/>
</dbReference>
<organism evidence="9 10">
    <name type="scientific">Chitinophaga tropicalis</name>
    <dbReference type="NCBI Taxonomy" id="2683588"/>
    <lineage>
        <taxon>Bacteria</taxon>
        <taxon>Pseudomonadati</taxon>
        <taxon>Bacteroidota</taxon>
        <taxon>Chitinophagia</taxon>
        <taxon>Chitinophagales</taxon>
        <taxon>Chitinophagaceae</taxon>
        <taxon>Chitinophaga</taxon>
    </lineage>
</organism>
<evidence type="ECO:0000259" key="7">
    <source>
        <dbReference type="Pfam" id="PF07980"/>
    </source>
</evidence>
<dbReference type="RefSeq" id="WP_157305471.1">
    <property type="nucleotide sequence ID" value="NZ_WRXN01000002.1"/>
</dbReference>
<dbReference type="Gene3D" id="1.25.40.390">
    <property type="match status" value="1"/>
</dbReference>
<protein>
    <submittedName>
        <fullName evidence="9">RagB/SusD family nutrient uptake outer membrane protein</fullName>
    </submittedName>
</protein>
<evidence type="ECO:0000259" key="8">
    <source>
        <dbReference type="Pfam" id="PF14322"/>
    </source>
</evidence>
<sequence length="503" mass="56252">MLIKKYILAFLVAGTILSGCSKDFLDQQPTNAIPEQELYKTTGDIETVLNGTWAYMMDTYFTFANPGYSAILRASDAMGSDVAILTSKYGYPASYQFTDLPDRTIRRPEYFWRLLYKVIDNCNNVIAKVDQVTGDEAEKGYLKGQALALRAHCYLTLANFWQFNYRKDPNAKVVPVYTEPSTSTTQGKAKSTATELYTLITTDLEAAVKLLQGYSRASASKHKINANVANGLLARAYLNMGNWQLAAEKAAAAVQSYSLMSGADYAKGFNDVQNVEWIWGHPQIPSQSVASYSFHFLDVSSPASYYYSFMADPYFKELFEASDVRSNLFEWDTLPGREGLLRYKKFIFRSDMTGDIVLMRAAEMYLIEAEGYAEQGLLPEAAAALNKLRTARNATPLVITTQTKDEVVQEIWKERRKELWGEGFSLSDILRTQQSVVRKAYTDASGNPVRVSVPRGDGTFKTVTAKGHTSLKFPDGSAYVPNSPYYLFAIPIVESNNNPNLDK</sequence>
<feature type="chain" id="PRO_5029537245" evidence="6">
    <location>
        <begin position="22"/>
        <end position="503"/>
    </location>
</feature>
<dbReference type="InterPro" id="IPR011990">
    <property type="entry name" value="TPR-like_helical_dom_sf"/>
</dbReference>
<evidence type="ECO:0000256" key="5">
    <source>
        <dbReference type="ARBA" id="ARBA00023237"/>
    </source>
</evidence>
<dbReference type="InterPro" id="IPR012944">
    <property type="entry name" value="SusD_RagB_dom"/>
</dbReference>
<comment type="subcellular location">
    <subcellularLocation>
        <location evidence="1">Cell outer membrane</location>
    </subcellularLocation>
</comment>
<keyword evidence="4" id="KW-0472">Membrane</keyword>
<feature type="domain" description="SusD-like N-terminal" evidence="8">
    <location>
        <begin position="23"/>
        <end position="238"/>
    </location>
</feature>
<dbReference type="Proteomes" id="UP000461730">
    <property type="component" value="Unassembled WGS sequence"/>
</dbReference>
<keyword evidence="5" id="KW-0998">Cell outer membrane</keyword>
<feature type="domain" description="RagB/SusD" evidence="7">
    <location>
        <begin position="353"/>
        <end position="502"/>
    </location>
</feature>
<dbReference type="EMBL" id="WRXN01000002">
    <property type="protein sequence ID" value="MVT08053.1"/>
    <property type="molecule type" value="Genomic_DNA"/>
</dbReference>